<dbReference type="EC" id="3.5.4.12" evidence="7"/>
<evidence type="ECO:0000256" key="8">
    <source>
        <dbReference type="ARBA" id="ARBA00041763"/>
    </source>
</evidence>
<evidence type="ECO:0000259" key="9">
    <source>
        <dbReference type="PROSITE" id="PS51747"/>
    </source>
</evidence>
<dbReference type="InterPro" id="IPR015517">
    <property type="entry name" value="dCMP_deaminase-rel"/>
</dbReference>
<evidence type="ECO:0000256" key="7">
    <source>
        <dbReference type="ARBA" id="ARBA00038938"/>
    </source>
</evidence>
<dbReference type="InterPro" id="IPR016193">
    <property type="entry name" value="Cytidine_deaminase-like"/>
</dbReference>
<dbReference type="PANTHER" id="PTHR11086">
    <property type="entry name" value="DEOXYCYTIDYLATE DEAMINASE-RELATED"/>
    <property type="match status" value="1"/>
</dbReference>
<keyword evidence="3" id="KW-0479">Metal-binding</keyword>
<evidence type="ECO:0000256" key="2">
    <source>
        <dbReference type="ARBA" id="ARBA00006576"/>
    </source>
</evidence>
<evidence type="ECO:0000256" key="5">
    <source>
        <dbReference type="ARBA" id="ARBA00022801"/>
    </source>
</evidence>
<proteinExistence type="inferred from homology"/>
<comment type="cofactor">
    <cofactor evidence="1">
        <name>Zn(2+)</name>
        <dbReference type="ChEBI" id="CHEBI:29105"/>
    </cofactor>
</comment>
<feature type="domain" description="CMP/dCMP-type deaminase" evidence="9">
    <location>
        <begin position="88"/>
        <end position="230"/>
    </location>
</feature>
<dbReference type="GO" id="GO:0009165">
    <property type="term" value="P:nucleotide biosynthetic process"/>
    <property type="evidence" value="ECO:0007669"/>
    <property type="project" value="UniProtKB-KW"/>
</dbReference>
<dbReference type="Proteomes" id="UP001489004">
    <property type="component" value="Unassembled WGS sequence"/>
</dbReference>
<evidence type="ECO:0000256" key="4">
    <source>
        <dbReference type="ARBA" id="ARBA00022727"/>
    </source>
</evidence>
<keyword evidence="5" id="KW-0378">Hydrolase</keyword>
<sequence>MSDNRWQLASVAAAAALAGAAATVLITRRLSPQAERCQVNPVHAAQPEACRSCDEECSTLDPESSSEGQPSNGKFDPFAAAPRQGYLKWDEYFMFLCFLSAQRSKDPNKQVGACIVSQDQIILGIGYNGFPRGCADSHLPWAKKSRAGDPLQTKYPYVCHAEMNAILNKNHASLTGAKLYVTMFPCNECAKLLIQAGVKEVIFYEDKLGGARGSTTGGIRPDQAYAASKLLLDMAGVMVRQLHLAKPLTITLGSL</sequence>
<dbReference type="Gene3D" id="3.40.140.10">
    <property type="entry name" value="Cytidine Deaminase, domain 2"/>
    <property type="match status" value="1"/>
</dbReference>
<evidence type="ECO:0000313" key="10">
    <source>
        <dbReference type="EMBL" id="KAK9816788.1"/>
    </source>
</evidence>
<dbReference type="CDD" id="cd01286">
    <property type="entry name" value="deoxycytidylate_deaminase"/>
    <property type="match status" value="1"/>
</dbReference>
<dbReference type="InterPro" id="IPR002125">
    <property type="entry name" value="CMP_dCMP_dom"/>
</dbReference>
<dbReference type="GO" id="GO:0008270">
    <property type="term" value="F:zinc ion binding"/>
    <property type="evidence" value="ECO:0007669"/>
    <property type="project" value="InterPro"/>
</dbReference>
<evidence type="ECO:0000256" key="3">
    <source>
        <dbReference type="ARBA" id="ARBA00022723"/>
    </source>
</evidence>
<comment type="caution">
    <text evidence="10">The sequence shown here is derived from an EMBL/GenBank/DDBJ whole genome shotgun (WGS) entry which is preliminary data.</text>
</comment>
<dbReference type="FunFam" id="3.40.140.10:FF:000021">
    <property type="entry name" value="Deoxycytidylate deaminase"/>
    <property type="match status" value="1"/>
</dbReference>
<dbReference type="InterPro" id="IPR035105">
    <property type="entry name" value="Deoxycytidylate_deaminase_dom"/>
</dbReference>
<gene>
    <name evidence="10" type="ORF">WJX72_005107</name>
</gene>
<accession>A0AAW1Q7V4</accession>
<organism evidence="10 11">
    <name type="scientific">[Myrmecia] bisecta</name>
    <dbReference type="NCBI Taxonomy" id="41462"/>
    <lineage>
        <taxon>Eukaryota</taxon>
        <taxon>Viridiplantae</taxon>
        <taxon>Chlorophyta</taxon>
        <taxon>core chlorophytes</taxon>
        <taxon>Trebouxiophyceae</taxon>
        <taxon>Trebouxiales</taxon>
        <taxon>Trebouxiaceae</taxon>
        <taxon>Myrmecia</taxon>
    </lineage>
</organism>
<reference evidence="10 11" key="1">
    <citation type="journal article" date="2024" name="Nat. Commun.">
        <title>Phylogenomics reveals the evolutionary origins of lichenization in chlorophyte algae.</title>
        <authorList>
            <person name="Puginier C."/>
            <person name="Libourel C."/>
            <person name="Otte J."/>
            <person name="Skaloud P."/>
            <person name="Haon M."/>
            <person name="Grisel S."/>
            <person name="Petersen M."/>
            <person name="Berrin J.G."/>
            <person name="Delaux P.M."/>
            <person name="Dal Grande F."/>
            <person name="Keller J."/>
        </authorList>
    </citation>
    <scope>NUCLEOTIDE SEQUENCE [LARGE SCALE GENOMIC DNA]</scope>
    <source>
        <strain evidence="10 11">SAG 2043</strain>
    </source>
</reference>
<keyword evidence="4" id="KW-0545">Nucleotide biosynthesis</keyword>
<dbReference type="GO" id="GO:0005737">
    <property type="term" value="C:cytoplasm"/>
    <property type="evidence" value="ECO:0007669"/>
    <property type="project" value="TreeGrafter"/>
</dbReference>
<name>A0AAW1Q7V4_9CHLO</name>
<dbReference type="PROSITE" id="PS51747">
    <property type="entry name" value="CYT_DCMP_DEAMINASES_2"/>
    <property type="match status" value="1"/>
</dbReference>
<dbReference type="EMBL" id="JALJOR010000005">
    <property type="protein sequence ID" value="KAK9816788.1"/>
    <property type="molecule type" value="Genomic_DNA"/>
</dbReference>
<evidence type="ECO:0000256" key="6">
    <source>
        <dbReference type="ARBA" id="ARBA00022833"/>
    </source>
</evidence>
<evidence type="ECO:0000256" key="1">
    <source>
        <dbReference type="ARBA" id="ARBA00001947"/>
    </source>
</evidence>
<dbReference type="GO" id="GO:0004132">
    <property type="term" value="F:dCMP deaminase activity"/>
    <property type="evidence" value="ECO:0007669"/>
    <property type="project" value="UniProtKB-EC"/>
</dbReference>
<keyword evidence="6" id="KW-0862">Zinc</keyword>
<dbReference type="InterPro" id="IPR016192">
    <property type="entry name" value="APOBEC/CMP_deaminase_Zn-bd"/>
</dbReference>
<evidence type="ECO:0000313" key="11">
    <source>
        <dbReference type="Proteomes" id="UP001489004"/>
    </source>
</evidence>
<dbReference type="SUPFAM" id="SSF53927">
    <property type="entry name" value="Cytidine deaminase-like"/>
    <property type="match status" value="1"/>
</dbReference>
<keyword evidence="11" id="KW-1185">Reference proteome</keyword>
<dbReference type="PANTHER" id="PTHR11086:SF18">
    <property type="entry name" value="DEOXYCYTIDYLATE DEAMINASE"/>
    <property type="match status" value="1"/>
</dbReference>
<dbReference type="PROSITE" id="PS00903">
    <property type="entry name" value="CYT_DCMP_DEAMINASES_1"/>
    <property type="match status" value="1"/>
</dbReference>
<dbReference type="Pfam" id="PF00383">
    <property type="entry name" value="dCMP_cyt_deam_1"/>
    <property type="match status" value="1"/>
</dbReference>
<protein>
    <recommendedName>
        <fullName evidence="8">dCMP deaminase</fullName>
        <ecNumber evidence="7">3.5.4.12</ecNumber>
    </recommendedName>
    <alternativeName>
        <fullName evidence="8">dCMP deaminase</fullName>
    </alternativeName>
</protein>
<comment type="similarity">
    <text evidence="2">Belongs to the cytidine and deoxycytidylate deaminase family.</text>
</comment>
<dbReference type="AlphaFoldDB" id="A0AAW1Q7V4"/>